<feature type="domain" description="Thiaminase-2/PQQC" evidence="5">
    <location>
        <begin position="595"/>
        <end position="660"/>
    </location>
</feature>
<keyword evidence="1" id="KW-0805">Transcription regulation</keyword>
<feature type="region of interest" description="PFYRE" evidence="3">
    <location>
        <begin position="449"/>
        <end position="540"/>
    </location>
</feature>
<name>A0AAD5JCF1_ACENE</name>
<reference evidence="6" key="1">
    <citation type="journal article" date="2022" name="Plant J.">
        <title>Strategies of tolerance reflected in two North American maple genomes.</title>
        <authorList>
            <person name="McEvoy S.L."/>
            <person name="Sezen U.U."/>
            <person name="Trouern-Trend A."/>
            <person name="McMahon S.M."/>
            <person name="Schaberg P.G."/>
            <person name="Yang J."/>
            <person name="Wegrzyn J.L."/>
            <person name="Swenson N.G."/>
        </authorList>
    </citation>
    <scope>NUCLEOTIDE SEQUENCE</scope>
    <source>
        <strain evidence="6">91603</strain>
    </source>
</reference>
<evidence type="ECO:0000256" key="2">
    <source>
        <dbReference type="ARBA" id="ARBA00023163"/>
    </source>
</evidence>
<dbReference type="GO" id="GO:0006772">
    <property type="term" value="P:thiamine metabolic process"/>
    <property type="evidence" value="ECO:0007669"/>
    <property type="project" value="UniProtKB-ARBA"/>
</dbReference>
<evidence type="ECO:0000256" key="3">
    <source>
        <dbReference type="PROSITE-ProRule" id="PRU01191"/>
    </source>
</evidence>
<dbReference type="EMBL" id="JAJSOW010000003">
    <property type="protein sequence ID" value="KAI9194283.1"/>
    <property type="molecule type" value="Genomic_DNA"/>
</dbReference>
<dbReference type="Proteomes" id="UP001064489">
    <property type="component" value="Chromosome 1"/>
</dbReference>
<accession>A0AAD5JCF1</accession>
<evidence type="ECO:0000259" key="5">
    <source>
        <dbReference type="Pfam" id="PF03070"/>
    </source>
</evidence>
<dbReference type="SUPFAM" id="SSF48613">
    <property type="entry name" value="Heme oxygenase-like"/>
    <property type="match status" value="1"/>
</dbReference>
<feature type="short sequence motif" description="VHIID" evidence="3">
    <location>
        <begin position="361"/>
        <end position="365"/>
    </location>
</feature>
<dbReference type="InterPro" id="IPR016084">
    <property type="entry name" value="Haem_Oase-like_multi-hlx"/>
</dbReference>
<dbReference type="Gene3D" id="1.20.910.10">
    <property type="entry name" value="Heme oxygenase-like"/>
    <property type="match status" value="1"/>
</dbReference>
<keyword evidence="7" id="KW-1185">Reference proteome</keyword>
<feature type="compositionally biased region" description="Polar residues" evidence="4">
    <location>
        <begin position="21"/>
        <end position="31"/>
    </location>
</feature>
<dbReference type="InterPro" id="IPR005202">
    <property type="entry name" value="TF_GRAS"/>
</dbReference>
<comment type="similarity">
    <text evidence="3">Belongs to the GRAS family.</text>
</comment>
<gene>
    <name evidence="6" type="ORF">LWI28_004737</name>
</gene>
<dbReference type="PANTHER" id="PTHR31636">
    <property type="entry name" value="OSJNBA0084A10.13 PROTEIN-RELATED"/>
    <property type="match status" value="1"/>
</dbReference>
<evidence type="ECO:0000256" key="1">
    <source>
        <dbReference type="ARBA" id="ARBA00023015"/>
    </source>
</evidence>
<dbReference type="Pfam" id="PF03070">
    <property type="entry name" value="TENA_THI-4"/>
    <property type="match status" value="1"/>
</dbReference>
<proteinExistence type="inferred from homology"/>
<dbReference type="InterPro" id="IPR004305">
    <property type="entry name" value="Thiaminase-2/PQQC"/>
</dbReference>
<dbReference type="Pfam" id="PF03514">
    <property type="entry name" value="GRAS"/>
    <property type="match status" value="1"/>
</dbReference>
<evidence type="ECO:0000313" key="7">
    <source>
        <dbReference type="Proteomes" id="UP001064489"/>
    </source>
</evidence>
<reference evidence="6" key="2">
    <citation type="submission" date="2023-02" db="EMBL/GenBank/DDBJ databases">
        <authorList>
            <person name="Swenson N.G."/>
            <person name="Wegrzyn J.L."/>
            <person name="Mcevoy S.L."/>
        </authorList>
    </citation>
    <scope>NUCLEOTIDE SEQUENCE</scope>
    <source>
        <strain evidence="6">91603</strain>
        <tissue evidence="6">Leaf</tissue>
    </source>
</reference>
<feature type="region of interest" description="Leucine repeat II (LRII)" evidence="3">
    <location>
        <begin position="407"/>
        <end position="439"/>
    </location>
</feature>
<protein>
    <recommendedName>
        <fullName evidence="5">Thiaminase-2/PQQC domain-containing protein</fullName>
    </recommendedName>
</protein>
<dbReference type="AlphaFoldDB" id="A0AAD5JCF1"/>
<feature type="region of interest" description="Disordered" evidence="4">
    <location>
        <begin position="17"/>
        <end position="37"/>
    </location>
</feature>
<evidence type="ECO:0000313" key="6">
    <source>
        <dbReference type="EMBL" id="KAI9194283.1"/>
    </source>
</evidence>
<comment type="caution">
    <text evidence="3">Lacks conserved residue(s) required for the propagation of feature annotation.</text>
</comment>
<evidence type="ECO:0000256" key="4">
    <source>
        <dbReference type="SAM" id="MobiDB-lite"/>
    </source>
</evidence>
<feature type="region of interest" description="SAW" evidence="3">
    <location>
        <begin position="543"/>
        <end position="627"/>
    </location>
</feature>
<organism evidence="6 7">
    <name type="scientific">Acer negundo</name>
    <name type="common">Box elder</name>
    <dbReference type="NCBI Taxonomy" id="4023"/>
    <lineage>
        <taxon>Eukaryota</taxon>
        <taxon>Viridiplantae</taxon>
        <taxon>Streptophyta</taxon>
        <taxon>Embryophyta</taxon>
        <taxon>Tracheophyta</taxon>
        <taxon>Spermatophyta</taxon>
        <taxon>Magnoliopsida</taxon>
        <taxon>eudicotyledons</taxon>
        <taxon>Gunneridae</taxon>
        <taxon>Pentapetalae</taxon>
        <taxon>rosids</taxon>
        <taxon>malvids</taxon>
        <taxon>Sapindales</taxon>
        <taxon>Sapindaceae</taxon>
        <taxon>Hippocastanoideae</taxon>
        <taxon>Acereae</taxon>
        <taxon>Acer</taxon>
    </lineage>
</organism>
<keyword evidence="2" id="KW-0804">Transcription</keyword>
<dbReference type="PROSITE" id="PS50985">
    <property type="entry name" value="GRAS"/>
    <property type="match status" value="1"/>
</dbReference>
<sequence length="671" mass="76313">MVNVVFSLEGFNFDNEAPDKLSSSTDHNGFSSIEGGNKAGRRFGDSYGAEEWGDENNDSIYCNDYGNFYQDASSSEEGFIVCSKYDHHRRQQQQQQPAEQQQQTYSDYGLFDNLRFDDMDSPPIQTCLEEIAKHSEIQSGIIDQKVAVVVDNSKKEKQQVMPFSLASLELLKSYGNGFKRLSSSGGDRRIEPGITTDRVKLSTEEIMRVAGERFIRSSSRTVEDVVSMLSNPFDLSFSGLSNEEIRDVELAEFLLASAEKVGHQQYDRATRLLNQCDYSSSPKGNPVERVVYYFSDALRDKINRETGRIELVKKQTFDMDVAMMSPNPTTLACHEELPFAMVTQFAGIQAIVENVAEAKRIHIIDLAVQNGVQWTVLMQALASRFESPVELLKITAVGVTARDLIEDTGKRLASFAQSMNLPFSFNIVMVSDMLDVKEDMFEIDHTEERVAVYAQIILRSFIVLPNRLENIMRVIRNINPCIMVVTEVEANHNSPVFVNRFIEALFYFSAYFDCLESCMKHNDSQRMIVESMFFGEGITNIVATEGEERKIRNVKLDVWRAFFARYGMEEAEMSMSSLYQADLVMKKFDRWNSWEDYIFVREFVSFVASVLIKAWKESDDSGGDMEVLLGGMAILNDEIQWFKNEASKWGVQLSDIVPQKANKDFAGSWRV</sequence>
<comment type="caution">
    <text evidence="6">The sequence shown here is derived from an EMBL/GenBank/DDBJ whole genome shotgun (WGS) entry which is preliminary data.</text>
</comment>